<evidence type="ECO:0000256" key="1">
    <source>
        <dbReference type="SAM" id="Phobius"/>
    </source>
</evidence>
<reference evidence="2 3" key="1">
    <citation type="submission" date="2019-02" db="EMBL/GenBank/DDBJ databases">
        <title>Deep-cultivation of Planctomycetes and their phenomic and genomic characterization uncovers novel biology.</title>
        <authorList>
            <person name="Wiegand S."/>
            <person name="Jogler M."/>
            <person name="Boedeker C."/>
            <person name="Pinto D."/>
            <person name="Vollmers J."/>
            <person name="Rivas-Marin E."/>
            <person name="Kohn T."/>
            <person name="Peeters S.H."/>
            <person name="Heuer A."/>
            <person name="Rast P."/>
            <person name="Oberbeckmann S."/>
            <person name="Bunk B."/>
            <person name="Jeske O."/>
            <person name="Meyerdierks A."/>
            <person name="Storesund J.E."/>
            <person name="Kallscheuer N."/>
            <person name="Luecker S."/>
            <person name="Lage O.M."/>
            <person name="Pohl T."/>
            <person name="Merkel B.J."/>
            <person name="Hornburger P."/>
            <person name="Mueller R.-W."/>
            <person name="Bruemmer F."/>
            <person name="Labrenz M."/>
            <person name="Spormann A.M."/>
            <person name="Op den Camp H."/>
            <person name="Overmann J."/>
            <person name="Amann R."/>
            <person name="Jetten M.S.M."/>
            <person name="Mascher T."/>
            <person name="Medema M.H."/>
            <person name="Devos D.P."/>
            <person name="Kaster A.-K."/>
            <person name="Ovreas L."/>
            <person name="Rohde M."/>
            <person name="Galperin M.Y."/>
            <person name="Jogler C."/>
        </authorList>
    </citation>
    <scope>NUCLEOTIDE SEQUENCE [LARGE SCALE GENOMIC DNA]</scope>
    <source>
        <strain evidence="2 3">V6</strain>
    </source>
</reference>
<keyword evidence="1" id="KW-0472">Membrane</keyword>
<proteinExistence type="predicted"/>
<keyword evidence="1" id="KW-0812">Transmembrane</keyword>
<gene>
    <name evidence="2" type="ORF">V6x_30530</name>
</gene>
<evidence type="ECO:0000313" key="2">
    <source>
        <dbReference type="EMBL" id="QDU03335.1"/>
    </source>
</evidence>
<dbReference type="Proteomes" id="UP000320722">
    <property type="component" value="Chromosome"/>
</dbReference>
<accession>A0A517WDK2</accession>
<name>A0A517WDK2_9PLAN</name>
<protein>
    <submittedName>
        <fullName evidence="2">Uncharacterized protein</fullName>
    </submittedName>
</protein>
<keyword evidence="1" id="KW-1133">Transmembrane helix</keyword>
<dbReference type="EMBL" id="CP036347">
    <property type="protein sequence ID" value="QDU03335.1"/>
    <property type="molecule type" value="Genomic_DNA"/>
</dbReference>
<evidence type="ECO:0000313" key="3">
    <source>
        <dbReference type="Proteomes" id="UP000320722"/>
    </source>
</evidence>
<dbReference type="AlphaFoldDB" id="A0A517WDK2"/>
<feature type="transmembrane region" description="Helical" evidence="1">
    <location>
        <begin position="28"/>
        <end position="47"/>
    </location>
</feature>
<feature type="transmembrane region" description="Helical" evidence="1">
    <location>
        <begin position="53"/>
        <end position="72"/>
    </location>
</feature>
<sequence>MIEPEFTFSEPILIATPGGRFTWLKRVFITYMWCLLVVLVLQGLTKVPAKHAFLQPIIMTCMIAYSILCQCIRRKIEVSKYESIELYVLPAVNNKVINLSTDSPIMILDSPGGGNLRKIQLLSMHSHFMMFITEEEAKRLASWANDNSKIAAYRRHGSDESRIER</sequence>
<organism evidence="2 3">
    <name type="scientific">Gimesia chilikensis</name>
    <dbReference type="NCBI Taxonomy" id="2605989"/>
    <lineage>
        <taxon>Bacteria</taxon>
        <taxon>Pseudomonadati</taxon>
        <taxon>Planctomycetota</taxon>
        <taxon>Planctomycetia</taxon>
        <taxon>Planctomycetales</taxon>
        <taxon>Planctomycetaceae</taxon>
        <taxon>Gimesia</taxon>
    </lineage>
</organism>